<dbReference type="SMART" id="SM00881">
    <property type="entry name" value="CoA_binding"/>
    <property type="match status" value="1"/>
</dbReference>
<dbReference type="Pfam" id="PF13380">
    <property type="entry name" value="CoA_binding_2"/>
    <property type="match status" value="1"/>
</dbReference>
<proteinExistence type="predicted"/>
<dbReference type="Proteomes" id="UP000242444">
    <property type="component" value="Unassembled WGS sequence"/>
</dbReference>
<dbReference type="AlphaFoldDB" id="A0A263D7Y7"/>
<organism evidence="2 3">
    <name type="scientific">Amycolatopsis antarctica</name>
    <dbReference type="NCBI Taxonomy" id="1854586"/>
    <lineage>
        <taxon>Bacteria</taxon>
        <taxon>Bacillati</taxon>
        <taxon>Actinomycetota</taxon>
        <taxon>Actinomycetes</taxon>
        <taxon>Pseudonocardiales</taxon>
        <taxon>Pseudonocardiaceae</taxon>
        <taxon>Amycolatopsis</taxon>
    </lineage>
</organism>
<dbReference type="InParanoid" id="A0A263D7Y7"/>
<evidence type="ECO:0000259" key="1">
    <source>
        <dbReference type="SMART" id="SM00881"/>
    </source>
</evidence>
<gene>
    <name evidence="2" type="ORF">CFN78_07605</name>
</gene>
<dbReference type="RefSeq" id="WP_094861875.1">
    <property type="nucleotide sequence ID" value="NZ_NKYE01000003.1"/>
</dbReference>
<sequence length="158" mass="17082">MTAQPPAEAVTLDDPAAFTWTPPGDDRVRELLRRTRSVTVVGASANPARASNEISRYLITGTEYDVHFVNPRLEELLGRPVYDSVAEVPGGPDLVTAFRRVDTIGAAAAEIVDAGARTLWLQLGLWHEPAASLALEAGLDVVMDRCVMVEHRRLLGPG</sequence>
<dbReference type="PANTHER" id="PTHR33303">
    <property type="entry name" value="CYTOPLASMIC PROTEIN-RELATED"/>
    <property type="match status" value="1"/>
</dbReference>
<reference evidence="2 3" key="1">
    <citation type="submission" date="2017-07" db="EMBL/GenBank/DDBJ databases">
        <title>Amycolatopsis antarcticus sp. nov., isolated from the surface of an Antarcticus brown macroalga.</title>
        <authorList>
            <person name="Wang J."/>
            <person name="Leiva S."/>
            <person name="Huang J."/>
            <person name="Huang Y."/>
        </authorList>
    </citation>
    <scope>NUCLEOTIDE SEQUENCE [LARGE SCALE GENOMIC DNA]</scope>
    <source>
        <strain evidence="2 3">AU-G6</strain>
    </source>
</reference>
<dbReference type="InterPro" id="IPR003781">
    <property type="entry name" value="CoA-bd"/>
</dbReference>
<dbReference type="PANTHER" id="PTHR33303:SF2">
    <property type="entry name" value="COA-BINDING DOMAIN-CONTAINING PROTEIN"/>
    <property type="match status" value="1"/>
</dbReference>
<dbReference type="OrthoDB" id="9804695at2"/>
<accession>A0A263D7Y7</accession>
<name>A0A263D7Y7_9PSEU</name>
<protein>
    <submittedName>
        <fullName evidence="2">CoA-binding protein</fullName>
    </submittedName>
</protein>
<comment type="caution">
    <text evidence="2">The sequence shown here is derived from an EMBL/GenBank/DDBJ whole genome shotgun (WGS) entry which is preliminary data.</text>
</comment>
<evidence type="ECO:0000313" key="3">
    <source>
        <dbReference type="Proteomes" id="UP000242444"/>
    </source>
</evidence>
<dbReference type="Gene3D" id="3.40.50.720">
    <property type="entry name" value="NAD(P)-binding Rossmann-like Domain"/>
    <property type="match status" value="1"/>
</dbReference>
<dbReference type="EMBL" id="NKYE01000003">
    <property type="protein sequence ID" value="OZM74118.1"/>
    <property type="molecule type" value="Genomic_DNA"/>
</dbReference>
<evidence type="ECO:0000313" key="2">
    <source>
        <dbReference type="EMBL" id="OZM74118.1"/>
    </source>
</evidence>
<keyword evidence="3" id="KW-1185">Reference proteome</keyword>
<feature type="domain" description="CoA-binding" evidence="1">
    <location>
        <begin position="31"/>
        <end position="125"/>
    </location>
</feature>
<dbReference type="InterPro" id="IPR036291">
    <property type="entry name" value="NAD(P)-bd_dom_sf"/>
</dbReference>
<dbReference type="SUPFAM" id="SSF51735">
    <property type="entry name" value="NAD(P)-binding Rossmann-fold domains"/>
    <property type="match status" value="1"/>
</dbReference>